<feature type="compositionally biased region" description="Basic and acidic residues" evidence="1">
    <location>
        <begin position="571"/>
        <end position="581"/>
    </location>
</feature>
<dbReference type="GO" id="GO:0006302">
    <property type="term" value="P:double-strand break repair"/>
    <property type="evidence" value="ECO:0007669"/>
    <property type="project" value="TreeGrafter"/>
</dbReference>
<dbReference type="PANTHER" id="PTHR28535">
    <property type="entry name" value="ZINC FINGER GRF-TYPE CONTAINING 1"/>
    <property type="match status" value="1"/>
</dbReference>
<feature type="compositionally biased region" description="Polar residues" evidence="1">
    <location>
        <begin position="1177"/>
        <end position="1196"/>
    </location>
</feature>
<feature type="compositionally biased region" description="Polar residues" evidence="1">
    <location>
        <begin position="330"/>
        <end position="344"/>
    </location>
</feature>
<feature type="compositionally biased region" description="Basic and acidic residues" evidence="1">
    <location>
        <begin position="96"/>
        <end position="105"/>
    </location>
</feature>
<evidence type="ECO:0000313" key="3">
    <source>
        <dbReference type="EMBL" id="POS81370.1"/>
    </source>
</evidence>
<feature type="compositionally biased region" description="Acidic residues" evidence="1">
    <location>
        <begin position="692"/>
        <end position="704"/>
    </location>
</feature>
<feature type="region of interest" description="Disordered" evidence="1">
    <location>
        <begin position="987"/>
        <end position="1028"/>
    </location>
</feature>
<evidence type="ECO:0000313" key="4">
    <source>
        <dbReference type="Proteomes" id="UP000094444"/>
    </source>
</evidence>
<dbReference type="GO" id="GO:0005634">
    <property type="term" value="C:nucleus"/>
    <property type="evidence" value="ECO:0007669"/>
    <property type="project" value="TreeGrafter"/>
</dbReference>
<proteinExistence type="predicted"/>
<feature type="region of interest" description="Disordered" evidence="1">
    <location>
        <begin position="280"/>
        <end position="840"/>
    </location>
</feature>
<comment type="caution">
    <text evidence="3">The sequence shown here is derived from an EMBL/GenBank/DDBJ whole genome shotgun (WGS) entry which is preliminary data.</text>
</comment>
<dbReference type="GO" id="GO:0035861">
    <property type="term" value="C:site of double-strand break"/>
    <property type="evidence" value="ECO:0007669"/>
    <property type="project" value="TreeGrafter"/>
</dbReference>
<feature type="compositionally biased region" description="Basic and acidic residues" evidence="1">
    <location>
        <begin position="1365"/>
        <end position="1376"/>
    </location>
</feature>
<dbReference type="OrthoDB" id="6513042at2759"/>
<feature type="compositionally biased region" description="Polar residues" evidence="1">
    <location>
        <begin position="1259"/>
        <end position="1287"/>
    </location>
</feature>
<dbReference type="Proteomes" id="UP000094444">
    <property type="component" value="Unassembled WGS sequence"/>
</dbReference>
<feature type="region of interest" description="Disordered" evidence="1">
    <location>
        <begin position="1177"/>
        <end position="1245"/>
    </location>
</feature>
<feature type="compositionally biased region" description="Polar residues" evidence="1">
    <location>
        <begin position="921"/>
        <end position="933"/>
    </location>
</feature>
<protein>
    <recommendedName>
        <fullName evidence="2">5'-3' DNA helicase ZGRF1-like N-terminal domain-containing protein</fullName>
    </recommendedName>
</protein>
<dbReference type="InParanoid" id="A0A2P5IFU5"/>
<feature type="domain" description="5'-3' DNA helicase ZGRF1-like N-terminal" evidence="2">
    <location>
        <begin position="11"/>
        <end position="92"/>
    </location>
</feature>
<dbReference type="InterPro" id="IPR018838">
    <property type="entry name" value="ZGRF1-like_N"/>
</dbReference>
<feature type="region of interest" description="Disordered" evidence="1">
    <location>
        <begin position="1336"/>
        <end position="1376"/>
    </location>
</feature>
<reference evidence="3" key="1">
    <citation type="submission" date="2017-09" db="EMBL/GenBank/DDBJ databases">
        <title>Polyketide synthases of a Diaporthe helianthi virulent isolate.</title>
        <authorList>
            <person name="Baroncelli R."/>
        </authorList>
    </citation>
    <scope>NUCLEOTIDE SEQUENCE [LARGE SCALE GENOMIC DNA]</scope>
    <source>
        <strain evidence="3">7/96</strain>
    </source>
</reference>
<sequence>MAGPAPSTATVLEFRCLFTHDLRRKQKRWQDGRLKYHSFNARVMVYDERGNSVGDMHWHGEYDFGEGEEVQLDRGGVIVQVEDLVERNETDLSELVDKRVQEKQQRQMQQLARSRASSTALPRSLPRSLPRPAAVAPDSHQPPPHRPLHHVIGTPTGHHGKALVPNESPCEQRQQAAGSPGDRTAKRRKYDEPPPSKSGYASALFGQTLTLSATPSSSVSKIRRPRPEARSDPPPETDAQSSRAVPEPARREQPQLPRRLNQSGYAQSLFGQALTLSHTPVSSMSSMTQQQNESVSKTMVDGDAQEYPGRLWNPAPQALNERRQFDKFSSRSGTDSLSTRSKASNRPAKDKGTGSADIGESNACASLSQKRNATKSVQTSPETIDVIDIDDPDPIAPPPVRYTKMQKTTQAISQRPQKSLGTSKVEVRENHGSPKDQARSRRLEISEAGHQGKFKMAGSNGRADKPDKAVARANGRNTSSGQADTAARGVGSRAPETTRDPTLPVTELRIKSSKKRGLLMISDTSKAKKTRRQVPADAARSFNGDSTHCSGDSNDEDPFQSPLLAISDQTIDGHKSAKRNADQQTGQEGLEQEKATSHNASHPHLCSVDHGGEVPADMFQPKKRSSSSPRAECDPYQDPSSPRASGPAVSLPAHRNGRDHDTDIEILGQIDYNTKVSKALRRRQSRRKVIADDGDDDDDDDDADPAAPLPSHAGVGSDSEPGAFSLLCDEAANNQPKSRKSTDTRAQKCSPSVESGKEGAGRTTHKTKGQPKELGMESEEDELPLVRRQSRRQARSRPIPNEEPSPLPSEQDDFEEEDNPRKRHKTKASKVSENRPRLEKIKKNIKSRELVGLNLVALNATLGLRGIGMPFSILPSPVSESVQTRVSTRAVADENKSSVVVDDCDNQILPSGPNLSAAPHPSSQAQQKSLSTTSEKDETNNAPLDSSNLDANRSNSPGEDDFGARVDLDALAYLNVPEIRDFGKAGGLGVDLQRPPRNQDRQTVGQAPSSKQSRIPHEPVPSKPSTVAQPYHVTMPQDIAGVEPAEQTLSSLEKPARKPSPTPPRQSTVANHIISDKAIPEAPPKTVASAQRQSAPAQTAATELAINTGPLLRDKINVDGQQPSTTVRATQNVMEAQTTEPVAADQRANMSTKSQAAMSLSQGKPSIREHLSMLESTQASNTVQSGPNVQADTFTVPSAVDKPDSALDRHSLATRDQDPGTIQKSVGNAESDRASALPDQPPNTIGLRRQASALRSINNIGAKSTPQAEKTGSPSTGVHNRQASNARLANPASRGRKAALASHAAGPVPQRLLPPTQPNMMFPVSTADLAMTQIEQAPKEPERPKKKMTFPGFQSARGDGPWSREAFDLLESGKPE</sequence>
<feature type="region of interest" description="Disordered" evidence="1">
    <location>
        <begin position="1259"/>
        <end position="1317"/>
    </location>
</feature>
<gene>
    <name evidence="3" type="ORF">DHEL01_v200251</name>
</gene>
<feature type="compositionally biased region" description="Polar residues" evidence="1">
    <location>
        <begin position="363"/>
        <end position="382"/>
    </location>
</feature>
<feature type="compositionally biased region" description="Basic and acidic residues" evidence="1">
    <location>
        <begin position="320"/>
        <end position="329"/>
    </location>
</feature>
<dbReference type="EMBL" id="MAVT02000009">
    <property type="protein sequence ID" value="POS81370.1"/>
    <property type="molecule type" value="Genomic_DNA"/>
</dbReference>
<accession>A0A2P5IFU5</accession>
<organism evidence="3 4">
    <name type="scientific">Diaporthe helianthi</name>
    <dbReference type="NCBI Taxonomy" id="158607"/>
    <lineage>
        <taxon>Eukaryota</taxon>
        <taxon>Fungi</taxon>
        <taxon>Dikarya</taxon>
        <taxon>Ascomycota</taxon>
        <taxon>Pezizomycotina</taxon>
        <taxon>Sordariomycetes</taxon>
        <taxon>Sordariomycetidae</taxon>
        <taxon>Diaporthales</taxon>
        <taxon>Diaporthaceae</taxon>
        <taxon>Diaporthe</taxon>
    </lineage>
</organism>
<feature type="compositionally biased region" description="Polar residues" evidence="1">
    <location>
        <begin position="280"/>
        <end position="297"/>
    </location>
</feature>
<dbReference type="InterPro" id="IPR052800">
    <property type="entry name" value="DNA_Repair_Helicase_ZGRF1"/>
</dbReference>
<dbReference type="Pfam" id="PF10382">
    <property type="entry name" value="ZGRF1-like_N"/>
    <property type="match status" value="1"/>
</dbReference>
<feature type="compositionally biased region" description="Basic and acidic residues" evidence="1">
    <location>
        <begin position="830"/>
        <end position="840"/>
    </location>
</feature>
<dbReference type="PANTHER" id="PTHR28535:SF1">
    <property type="entry name" value="PROTEIN ZGRF1"/>
    <property type="match status" value="1"/>
</dbReference>
<evidence type="ECO:0000256" key="1">
    <source>
        <dbReference type="SAM" id="MobiDB-lite"/>
    </source>
</evidence>
<feature type="compositionally biased region" description="Basic residues" evidence="1">
    <location>
        <begin position="678"/>
        <end position="688"/>
    </location>
</feature>
<feature type="compositionally biased region" description="Low complexity" evidence="1">
    <location>
        <begin position="106"/>
        <end position="134"/>
    </location>
</feature>
<feature type="compositionally biased region" description="Basic and acidic residues" evidence="1">
    <location>
        <begin position="425"/>
        <end position="447"/>
    </location>
</feature>
<feature type="region of interest" description="Disordered" evidence="1">
    <location>
        <begin position="1045"/>
        <end position="1068"/>
    </location>
</feature>
<evidence type="ECO:0000259" key="2">
    <source>
        <dbReference type="Pfam" id="PF10382"/>
    </source>
</evidence>
<keyword evidence="4" id="KW-1185">Reference proteome</keyword>
<feature type="compositionally biased region" description="Polar residues" evidence="1">
    <location>
        <begin position="1001"/>
        <end position="1013"/>
    </location>
</feature>
<feature type="compositionally biased region" description="Polar residues" evidence="1">
    <location>
        <begin position="543"/>
        <end position="552"/>
    </location>
</feature>
<feature type="region of interest" description="Disordered" evidence="1">
    <location>
        <begin position="902"/>
        <end position="961"/>
    </location>
</feature>
<feature type="compositionally biased region" description="Polar residues" evidence="1">
    <location>
        <begin position="205"/>
        <end position="220"/>
    </location>
</feature>
<feature type="compositionally biased region" description="Basic and acidic residues" evidence="1">
    <location>
        <begin position="1201"/>
        <end position="1218"/>
    </location>
</feature>
<name>A0A2P5IFU5_DIAHE</name>
<feature type="compositionally biased region" description="Polar residues" evidence="1">
    <location>
        <begin position="405"/>
        <end position="422"/>
    </location>
</feature>
<feature type="compositionally biased region" description="Polar residues" evidence="1">
    <location>
        <begin position="940"/>
        <end position="957"/>
    </location>
</feature>
<feature type="region of interest" description="Disordered" evidence="1">
    <location>
        <begin position="96"/>
        <end position="265"/>
    </location>
</feature>